<comment type="catalytic activity">
    <reaction evidence="26">
        <text>1-hexadecanoyl-2-(9Z-octadecenoyl)-sn-glycero-3-phospho-(1'-sn-glycerol) + H2O = 1-hexadecanoyl-sn-glycero-3-phospho-(1'-sn-glycerol) + (9Z)-octadecenoate + H(+)</text>
        <dbReference type="Rhea" id="RHEA:40919"/>
        <dbReference type="ChEBI" id="CHEBI:15377"/>
        <dbReference type="ChEBI" id="CHEBI:15378"/>
        <dbReference type="ChEBI" id="CHEBI:30823"/>
        <dbReference type="ChEBI" id="CHEBI:72841"/>
        <dbReference type="ChEBI" id="CHEBI:75158"/>
    </reaction>
    <physiologicalReaction direction="left-to-right" evidence="26">
        <dbReference type="Rhea" id="RHEA:40920"/>
    </physiologicalReaction>
</comment>
<evidence type="ECO:0000313" key="46">
    <source>
        <dbReference type="Proteomes" id="UP001165289"/>
    </source>
</evidence>
<dbReference type="InterPro" id="IPR038885">
    <property type="entry name" value="PLB1"/>
</dbReference>
<evidence type="ECO:0000256" key="31">
    <source>
        <dbReference type="ARBA" id="ARBA00048374"/>
    </source>
</evidence>
<evidence type="ECO:0000256" key="15">
    <source>
        <dbReference type="ARBA" id="ARBA00023422"/>
    </source>
</evidence>
<evidence type="ECO:0000256" key="3">
    <source>
        <dbReference type="ARBA" id="ARBA00015133"/>
    </source>
</evidence>
<evidence type="ECO:0000256" key="37">
    <source>
        <dbReference type="ARBA" id="ARBA00048869"/>
    </source>
</evidence>
<evidence type="ECO:0000256" key="24">
    <source>
        <dbReference type="ARBA" id="ARBA00047459"/>
    </source>
</evidence>
<evidence type="ECO:0000256" key="17">
    <source>
        <dbReference type="ARBA" id="ARBA00031182"/>
    </source>
</evidence>
<sequence length="455" mass="49698">MMKVLIFIYFLLAILSIVNCVDESAPIYISSLNEDSDPDDNITEVTSVYAVQFTCNVLQISALSPANNVHELRPTDVGVVGAIGDSMTAALFAKVSGVLGLLPGLLDKHKLEYRGVSWSIGGDNGVTTLPNFIKNYNPDLKGYSVGTGKEGTTNAAYNFAVSGAVASDLLGQAQLLVNRIKSDNRDDEWKVITLFIGGNDLCAICNSVADKVTYSADNFYNHIMKAINKLSELKKVFINLVQTVEVSKVSLLTKNFGCLILQGIMDLFGKCSCINDNGITGYHDEYKIKIHELETHFRHEFDHRDDIVVVVQPFFGITNIPEVDSTSYFAPDCFHLSQKGLLHASVALWNNMLEPVGSKTKEFLVDQQVLCPRIDNPYFYTHKNSPSLSTNNLGPKPNDADNSLSSGQTVGVVIGTLLLVAAAVCVVVGGAIGLYFKYRKPRFSQYISLSKAAKV</sequence>
<comment type="catalytic activity">
    <reaction evidence="15">
        <text>a 1,2-diacyl-sn-glycero-3-phosphocholine + H2O = a 1-acyl-sn-glycero-3-phosphocholine + a fatty acid + H(+)</text>
        <dbReference type="Rhea" id="RHEA:15801"/>
        <dbReference type="ChEBI" id="CHEBI:15377"/>
        <dbReference type="ChEBI" id="CHEBI:15378"/>
        <dbReference type="ChEBI" id="CHEBI:28868"/>
        <dbReference type="ChEBI" id="CHEBI:57643"/>
        <dbReference type="ChEBI" id="CHEBI:58168"/>
        <dbReference type="EC" id="3.1.1.4"/>
    </reaction>
    <physiologicalReaction direction="left-to-right" evidence="15">
        <dbReference type="Rhea" id="RHEA:15802"/>
    </physiologicalReaction>
</comment>
<evidence type="ECO:0000256" key="30">
    <source>
        <dbReference type="ARBA" id="ARBA00048362"/>
    </source>
</evidence>
<evidence type="ECO:0000256" key="23">
    <source>
        <dbReference type="ARBA" id="ARBA00047438"/>
    </source>
</evidence>
<comment type="catalytic activity">
    <reaction evidence="38">
        <text>1-O-hexadecyl-2-(9Z)-octadecenoyl-sn-glycero-3-phosphocholine + H2O = 1-O-hexadecyl-sn-glycero-3-phosphocholine + (9Z)-octadecenoate + H(+)</text>
        <dbReference type="Rhea" id="RHEA:40915"/>
        <dbReference type="ChEBI" id="CHEBI:15377"/>
        <dbReference type="ChEBI" id="CHEBI:15378"/>
        <dbReference type="ChEBI" id="CHEBI:30823"/>
        <dbReference type="ChEBI" id="CHEBI:34112"/>
        <dbReference type="ChEBI" id="CHEBI:64496"/>
    </reaction>
    <physiologicalReaction direction="left-to-right" evidence="38">
        <dbReference type="Rhea" id="RHEA:40916"/>
    </physiologicalReaction>
</comment>
<evidence type="ECO:0000256" key="38">
    <source>
        <dbReference type="ARBA" id="ARBA00048872"/>
    </source>
</evidence>
<evidence type="ECO:0000256" key="16">
    <source>
        <dbReference type="ARBA" id="ARBA00029723"/>
    </source>
</evidence>
<dbReference type="Proteomes" id="UP001165289">
    <property type="component" value="Unassembled WGS sequence"/>
</dbReference>
<comment type="catalytic activity">
    <reaction evidence="22">
        <text>1,3-dihexadecanoyl-2-(9Z-octadecenoyl)glycerol + H2O = 1-hexadecanoyl-2-(9Z-octadecenoyl)-glycerol + hexadecanoate + H(+)</text>
        <dbReference type="Rhea" id="RHEA:40979"/>
        <dbReference type="ChEBI" id="CHEBI:7896"/>
        <dbReference type="ChEBI" id="CHEBI:15377"/>
        <dbReference type="ChEBI" id="CHEBI:15378"/>
        <dbReference type="ChEBI" id="CHEBI:75585"/>
        <dbReference type="ChEBI" id="CHEBI:75688"/>
    </reaction>
    <physiologicalReaction direction="left-to-right" evidence="22">
        <dbReference type="Rhea" id="RHEA:40980"/>
    </physiologicalReaction>
</comment>
<dbReference type="GO" id="GO:0004622">
    <property type="term" value="F:phosphatidylcholine lysophospholipase activity"/>
    <property type="evidence" value="ECO:0007669"/>
    <property type="project" value="UniProtKB-EC"/>
</dbReference>
<dbReference type="GO" id="GO:0004806">
    <property type="term" value="F:triacylglycerol lipase activity"/>
    <property type="evidence" value="ECO:0007669"/>
    <property type="project" value="UniProtKB-EC"/>
</dbReference>
<comment type="catalytic activity">
    <reaction evidence="32">
        <text>1,2,3-tri-(9Z-octadecenoyl)-glycerol + H2O = di-(9Z)-octadecenoylglycerol + (9Z)-octadecenoate + H(+)</text>
        <dbReference type="Rhea" id="RHEA:38575"/>
        <dbReference type="ChEBI" id="CHEBI:15377"/>
        <dbReference type="ChEBI" id="CHEBI:15378"/>
        <dbReference type="ChEBI" id="CHEBI:30823"/>
        <dbReference type="ChEBI" id="CHEBI:53753"/>
        <dbReference type="ChEBI" id="CHEBI:75945"/>
    </reaction>
    <physiologicalReaction direction="left-to-right" evidence="32">
        <dbReference type="Rhea" id="RHEA:38576"/>
    </physiologicalReaction>
</comment>
<comment type="catalytic activity">
    <reaction evidence="41">
        <text>1,3-di-(9Z-octadecenoyl)-glycerol + H2O = 1-(9Z-octadecenoyl)-glycerol + (9Z)-octadecenoate + H(+)</text>
        <dbReference type="Rhea" id="RHEA:39939"/>
        <dbReference type="ChEBI" id="CHEBI:15377"/>
        <dbReference type="ChEBI" id="CHEBI:15378"/>
        <dbReference type="ChEBI" id="CHEBI:30823"/>
        <dbReference type="ChEBI" id="CHEBI:75342"/>
        <dbReference type="ChEBI" id="CHEBI:75735"/>
    </reaction>
    <physiologicalReaction direction="left-to-right" evidence="41">
        <dbReference type="Rhea" id="RHEA:39940"/>
    </physiologicalReaction>
</comment>
<evidence type="ECO:0000256" key="1">
    <source>
        <dbReference type="ARBA" id="ARBA00004247"/>
    </source>
</evidence>
<evidence type="ECO:0000256" key="36">
    <source>
        <dbReference type="ARBA" id="ARBA00048699"/>
    </source>
</evidence>
<comment type="catalytic activity">
    <reaction evidence="30">
        <text>1-hexadecanoyl-2-(9Z,12Z-octadecadienoyl)-sn-glycero-3-phosphocholine + H2O = 2-(9Z,12Z-octadecadienoyl)-sn-glycero-3-phosphocholine + hexadecanoate + H(+)</text>
        <dbReference type="Rhea" id="RHEA:40971"/>
        <dbReference type="ChEBI" id="CHEBI:7896"/>
        <dbReference type="ChEBI" id="CHEBI:15377"/>
        <dbReference type="ChEBI" id="CHEBI:15378"/>
        <dbReference type="ChEBI" id="CHEBI:73002"/>
        <dbReference type="ChEBI" id="CHEBI:76084"/>
    </reaction>
    <physiologicalReaction direction="left-to-right" evidence="30">
        <dbReference type="Rhea" id="RHEA:40972"/>
    </physiologicalReaction>
</comment>
<comment type="catalytic activity">
    <reaction evidence="39">
        <text>1-hexadecanoyl-2-(9Z)-octadecenoyl-3-octadecanoyl-sn-glycerol + H2O = 1-hexadecanoyl-3-octadecanoyl-sn-glycerol + (9Z)-octadecenoate + H(+)</text>
        <dbReference type="Rhea" id="RHEA:41103"/>
        <dbReference type="ChEBI" id="CHEBI:15377"/>
        <dbReference type="ChEBI" id="CHEBI:15378"/>
        <dbReference type="ChEBI" id="CHEBI:30823"/>
        <dbReference type="ChEBI" id="CHEBI:77623"/>
        <dbReference type="ChEBI" id="CHEBI:77624"/>
    </reaction>
    <physiologicalReaction direction="left-to-right" evidence="39">
        <dbReference type="Rhea" id="RHEA:41104"/>
    </physiologicalReaction>
</comment>
<keyword evidence="11 43" id="KW-0472">Membrane</keyword>
<evidence type="ECO:0000256" key="28">
    <source>
        <dbReference type="ARBA" id="ARBA00048058"/>
    </source>
</evidence>
<keyword evidence="8" id="KW-0378">Hydrolase</keyword>
<dbReference type="Gene3D" id="3.40.50.1110">
    <property type="entry name" value="SGNH hydrolase"/>
    <property type="match status" value="1"/>
</dbReference>
<dbReference type="GO" id="GO:0004623">
    <property type="term" value="F:phospholipase A2 activity"/>
    <property type="evidence" value="ECO:0007669"/>
    <property type="project" value="UniProtKB-EC"/>
</dbReference>
<comment type="catalytic activity">
    <reaction evidence="23">
        <text>1-(9Z-octadecenoyl)-glycerol + H2O = glycerol + (9Z)-octadecenoate + H(+)</text>
        <dbReference type="Rhea" id="RHEA:38487"/>
        <dbReference type="ChEBI" id="CHEBI:15377"/>
        <dbReference type="ChEBI" id="CHEBI:15378"/>
        <dbReference type="ChEBI" id="CHEBI:17754"/>
        <dbReference type="ChEBI" id="CHEBI:30823"/>
        <dbReference type="ChEBI" id="CHEBI:75342"/>
    </reaction>
    <physiologicalReaction direction="left-to-right" evidence="23">
        <dbReference type="Rhea" id="RHEA:38488"/>
    </physiologicalReaction>
</comment>
<comment type="similarity">
    <text evidence="2">Belongs to the 'GDSL' lipolytic enzyme family. Phospholipase B1 subfamily.</text>
</comment>
<evidence type="ECO:0000256" key="43">
    <source>
        <dbReference type="SAM" id="Phobius"/>
    </source>
</evidence>
<keyword evidence="6 44" id="KW-0732">Signal</keyword>
<proteinExistence type="inferred from homology"/>
<dbReference type="CDD" id="cd01824">
    <property type="entry name" value="Phospholipase_B_like"/>
    <property type="match status" value="1"/>
</dbReference>
<evidence type="ECO:0000256" key="11">
    <source>
        <dbReference type="ARBA" id="ARBA00023136"/>
    </source>
</evidence>
<dbReference type="InterPro" id="IPR001087">
    <property type="entry name" value="GDSL"/>
</dbReference>
<organism evidence="45 46">
    <name type="scientific">Oopsacas minuta</name>
    <dbReference type="NCBI Taxonomy" id="111878"/>
    <lineage>
        <taxon>Eukaryota</taxon>
        <taxon>Metazoa</taxon>
        <taxon>Porifera</taxon>
        <taxon>Hexactinellida</taxon>
        <taxon>Hexasterophora</taxon>
        <taxon>Lyssacinosida</taxon>
        <taxon>Leucopsacidae</taxon>
        <taxon>Oopsacas</taxon>
    </lineage>
</organism>
<comment type="function">
    <text evidence="20">Calcium-independent membrane-associated phospholipase that catalyzes complete diacylation of phospholipids by hydrolyzing both sn-1 and sn-2 fatty acyl chains attached to the glycerol backbone (phospholipase B activity). Has dual phospholipase and lysophospholipase activities toward diacylphospholipids. Preferentially cleaves sn-2 ester bonds over sn-1 bonds. Acts as a lipase toward glycerolipid substrates. Hydrolyzes fatty acyl chains of diacylglycerols with preference for the sn-2 position and of triacylglycerols with not positional selectivity. May also hydrolyze long chain retinyl esters such as retinyl palmitate. May contribute to digestion of dietary phospholipids, glycerolipids and retinoids, facilitating lipid absorption at the brush border.</text>
</comment>
<evidence type="ECO:0000256" key="21">
    <source>
        <dbReference type="ARBA" id="ARBA00047324"/>
    </source>
</evidence>
<accession>A0AAV7JYU9</accession>
<dbReference type="GO" id="GO:0006644">
    <property type="term" value="P:phospholipid metabolic process"/>
    <property type="evidence" value="ECO:0007669"/>
    <property type="project" value="TreeGrafter"/>
</dbReference>
<comment type="catalytic activity">
    <reaction evidence="33">
        <text>a 1-acyl-sn-glycero-3-phosphocholine + H2O = sn-glycerol 3-phosphocholine + a fatty acid + H(+)</text>
        <dbReference type="Rhea" id="RHEA:15177"/>
        <dbReference type="ChEBI" id="CHEBI:15377"/>
        <dbReference type="ChEBI" id="CHEBI:15378"/>
        <dbReference type="ChEBI" id="CHEBI:16870"/>
        <dbReference type="ChEBI" id="CHEBI:28868"/>
        <dbReference type="ChEBI" id="CHEBI:58168"/>
        <dbReference type="EC" id="3.1.1.5"/>
    </reaction>
    <physiologicalReaction direction="left-to-right" evidence="33">
        <dbReference type="Rhea" id="RHEA:15178"/>
    </physiologicalReaction>
</comment>
<evidence type="ECO:0000256" key="44">
    <source>
        <dbReference type="SAM" id="SignalP"/>
    </source>
</evidence>
<comment type="catalytic activity">
    <reaction evidence="34">
        <text>1-hexadecanoyl-2-(9Z-octadecenoyl)-sn-glycero-3-phosphoethanolamine + H2O = 1-hexadecanoyl-sn-glycero-3-phosphoethanolamine + (9Z)-octadecenoate + H(+)</text>
        <dbReference type="Rhea" id="RHEA:40911"/>
        <dbReference type="ChEBI" id="CHEBI:15377"/>
        <dbReference type="ChEBI" id="CHEBI:15378"/>
        <dbReference type="ChEBI" id="CHEBI:30823"/>
        <dbReference type="ChEBI" id="CHEBI:73004"/>
        <dbReference type="ChEBI" id="CHEBI:73007"/>
    </reaction>
    <physiologicalReaction direction="left-to-right" evidence="34">
        <dbReference type="Rhea" id="RHEA:40912"/>
    </physiologicalReaction>
</comment>
<dbReference type="PANTHER" id="PTHR21325">
    <property type="entry name" value="PHOSPHOLIPASE B, PLB1"/>
    <property type="match status" value="1"/>
</dbReference>
<evidence type="ECO:0000256" key="20">
    <source>
        <dbReference type="ARBA" id="ARBA00045916"/>
    </source>
</evidence>
<comment type="catalytic activity">
    <reaction evidence="37">
        <text>1,3-dihexadecanoyl-2-(9Z-octadecenoyl)glycerol + H2O = 1,3-dihexadecanoylglycerol + (9Z)-octadecenoate + H(+)</text>
        <dbReference type="Rhea" id="RHEA:40983"/>
        <dbReference type="ChEBI" id="CHEBI:15377"/>
        <dbReference type="ChEBI" id="CHEBI:15378"/>
        <dbReference type="ChEBI" id="CHEBI:30823"/>
        <dbReference type="ChEBI" id="CHEBI:75688"/>
        <dbReference type="ChEBI" id="CHEBI:77619"/>
    </reaction>
    <physiologicalReaction direction="left-to-right" evidence="37">
        <dbReference type="Rhea" id="RHEA:40984"/>
    </physiologicalReaction>
</comment>
<evidence type="ECO:0000256" key="25">
    <source>
        <dbReference type="ARBA" id="ARBA00048011"/>
    </source>
</evidence>
<keyword evidence="10" id="KW-0443">Lipid metabolism</keyword>
<evidence type="ECO:0000256" key="26">
    <source>
        <dbReference type="ARBA" id="ARBA00048015"/>
    </source>
</evidence>
<evidence type="ECO:0000256" key="4">
    <source>
        <dbReference type="ARBA" id="ARBA00022475"/>
    </source>
</evidence>
<feature type="signal peptide" evidence="44">
    <location>
        <begin position="1"/>
        <end position="20"/>
    </location>
</feature>
<dbReference type="PANTHER" id="PTHR21325:SF31">
    <property type="entry name" value="GH22081P-RELATED"/>
    <property type="match status" value="1"/>
</dbReference>
<keyword evidence="5 43" id="KW-0812">Transmembrane</keyword>
<feature type="chain" id="PRO_5043361485" description="Phospholipase B1, membrane-associated" evidence="44">
    <location>
        <begin position="21"/>
        <end position="455"/>
    </location>
</feature>
<evidence type="ECO:0000256" key="42">
    <source>
        <dbReference type="ARBA" id="ARBA00049461"/>
    </source>
</evidence>
<dbReference type="EMBL" id="JAKMXF010000288">
    <property type="protein sequence ID" value="KAI6653171.1"/>
    <property type="molecule type" value="Genomic_DNA"/>
</dbReference>
<comment type="catalytic activity">
    <reaction evidence="14">
        <text>1-hexadecanoyl-2-(9Z,12Z-octadecadienoyl)-sn-glycero-3-phosphocholine + H2O = (9Z,12Z)-octadecadienoate + 1-hexadecanoyl-sn-glycero-3-phosphocholine + H(+)</text>
        <dbReference type="Rhea" id="RHEA:40811"/>
        <dbReference type="ChEBI" id="CHEBI:15377"/>
        <dbReference type="ChEBI" id="CHEBI:15378"/>
        <dbReference type="ChEBI" id="CHEBI:30245"/>
        <dbReference type="ChEBI" id="CHEBI:72998"/>
        <dbReference type="ChEBI" id="CHEBI:73002"/>
    </reaction>
    <physiologicalReaction direction="left-to-right" evidence="14">
        <dbReference type="Rhea" id="RHEA:40812"/>
    </physiologicalReaction>
</comment>
<gene>
    <name evidence="45" type="ORF">LOD99_3698</name>
</gene>
<keyword evidence="9 43" id="KW-1133">Transmembrane helix</keyword>
<dbReference type="Pfam" id="PF00657">
    <property type="entry name" value="Lipase_GDSL"/>
    <property type="match status" value="1"/>
</dbReference>
<reference evidence="45 46" key="1">
    <citation type="journal article" date="2023" name="BMC Biol.">
        <title>The compact genome of the sponge Oopsacas minuta (Hexactinellida) is lacking key metazoan core genes.</title>
        <authorList>
            <person name="Santini S."/>
            <person name="Schenkelaars Q."/>
            <person name="Jourda C."/>
            <person name="Duchesne M."/>
            <person name="Belahbib H."/>
            <person name="Rocher C."/>
            <person name="Selva M."/>
            <person name="Riesgo A."/>
            <person name="Vervoort M."/>
            <person name="Leys S.P."/>
            <person name="Kodjabachian L."/>
            <person name="Le Bivic A."/>
            <person name="Borchiellini C."/>
            <person name="Claverie J.M."/>
            <person name="Renard E."/>
        </authorList>
    </citation>
    <scope>NUCLEOTIDE SEQUENCE [LARGE SCALE GENOMIC DNA]</scope>
    <source>
        <strain evidence="45">SPO-2</strain>
    </source>
</reference>
<evidence type="ECO:0000256" key="18">
    <source>
        <dbReference type="ARBA" id="ARBA00031485"/>
    </source>
</evidence>
<keyword evidence="4" id="KW-1003">Cell membrane</keyword>
<comment type="catalytic activity">
    <reaction evidence="35">
        <text>1-hexadecanoyl-sn-glycero-3-phosphocholine + H2O = sn-glycerol 3-phosphocholine + hexadecanoate + H(+)</text>
        <dbReference type="Rhea" id="RHEA:40435"/>
        <dbReference type="ChEBI" id="CHEBI:7896"/>
        <dbReference type="ChEBI" id="CHEBI:15377"/>
        <dbReference type="ChEBI" id="CHEBI:15378"/>
        <dbReference type="ChEBI" id="CHEBI:16870"/>
        <dbReference type="ChEBI" id="CHEBI:72998"/>
    </reaction>
    <physiologicalReaction direction="left-to-right" evidence="35">
        <dbReference type="Rhea" id="RHEA:40436"/>
    </physiologicalReaction>
</comment>
<name>A0AAV7JYU9_9METZ</name>
<evidence type="ECO:0000256" key="19">
    <source>
        <dbReference type="ARBA" id="ARBA00033022"/>
    </source>
</evidence>
<evidence type="ECO:0000256" key="9">
    <source>
        <dbReference type="ARBA" id="ARBA00022989"/>
    </source>
</evidence>
<dbReference type="InterPro" id="IPR036514">
    <property type="entry name" value="SGNH_hydro_sf"/>
</dbReference>
<evidence type="ECO:0000256" key="5">
    <source>
        <dbReference type="ARBA" id="ARBA00022692"/>
    </source>
</evidence>
<comment type="subcellular location">
    <subcellularLocation>
        <location evidence="1">Apical cell membrane</location>
        <topology evidence="1">Single-pass type I membrane protein</topology>
    </subcellularLocation>
</comment>
<dbReference type="SUPFAM" id="SSF52266">
    <property type="entry name" value="SGNH hydrolase"/>
    <property type="match status" value="1"/>
</dbReference>
<evidence type="ECO:0000256" key="34">
    <source>
        <dbReference type="ARBA" id="ARBA00048613"/>
    </source>
</evidence>
<evidence type="ECO:0000256" key="29">
    <source>
        <dbReference type="ARBA" id="ARBA00048227"/>
    </source>
</evidence>
<evidence type="ECO:0000256" key="13">
    <source>
        <dbReference type="ARBA" id="ARBA00023369"/>
    </source>
</evidence>
<feature type="transmembrane region" description="Helical" evidence="43">
    <location>
        <begin position="412"/>
        <end position="436"/>
    </location>
</feature>
<evidence type="ECO:0000256" key="33">
    <source>
        <dbReference type="ARBA" id="ARBA00048454"/>
    </source>
</evidence>
<evidence type="ECO:0000256" key="8">
    <source>
        <dbReference type="ARBA" id="ARBA00022801"/>
    </source>
</evidence>
<comment type="catalytic activity">
    <reaction evidence="27">
        <text>a 1-O-alkyl-2-acyl-sn-glycero-3-phosphocholine + H2O = a 1-O-alkyl-sn-glycero-3-phosphocholine + a fatty acid + H(+)</text>
        <dbReference type="Rhea" id="RHEA:36231"/>
        <dbReference type="ChEBI" id="CHEBI:15377"/>
        <dbReference type="ChEBI" id="CHEBI:15378"/>
        <dbReference type="ChEBI" id="CHEBI:28868"/>
        <dbReference type="ChEBI" id="CHEBI:30909"/>
        <dbReference type="ChEBI" id="CHEBI:36702"/>
        <dbReference type="EC" id="3.1.1.4"/>
    </reaction>
    <physiologicalReaction direction="left-to-right" evidence="27">
        <dbReference type="Rhea" id="RHEA:36232"/>
    </physiologicalReaction>
</comment>
<comment type="catalytic activity">
    <reaction evidence="31">
        <text>1-octadecanoyl-2-(9Z,12Z)-octadecadienoyl-sn-glycerol + H2O = 1-octadecanoyl-sn-glycerol + (9Z,12Z)-octadecadienoate + H(+)</text>
        <dbReference type="Rhea" id="RHEA:40927"/>
        <dbReference type="ChEBI" id="CHEBI:15377"/>
        <dbReference type="ChEBI" id="CHEBI:15378"/>
        <dbReference type="ChEBI" id="CHEBI:30245"/>
        <dbReference type="ChEBI" id="CHEBI:75550"/>
        <dbReference type="ChEBI" id="CHEBI:77097"/>
    </reaction>
    <physiologicalReaction direction="left-to-right" evidence="31">
        <dbReference type="Rhea" id="RHEA:40928"/>
    </physiologicalReaction>
</comment>
<comment type="catalytic activity">
    <reaction evidence="21">
        <text>1-hexadecanoyl-2-(9Z)-octadecenoyl-3-octadecanoyl-sn-glycerol + H2O = 2-(9Z-octadecenoyl)-3-octadecanoyl-sn-glycerol + hexadecanoate + H(+)</text>
        <dbReference type="Rhea" id="RHEA:41107"/>
        <dbReference type="ChEBI" id="CHEBI:7896"/>
        <dbReference type="ChEBI" id="CHEBI:15377"/>
        <dbReference type="ChEBI" id="CHEBI:15378"/>
        <dbReference type="ChEBI" id="CHEBI:75558"/>
        <dbReference type="ChEBI" id="CHEBI:77623"/>
    </reaction>
    <physiologicalReaction direction="left-to-right" evidence="21">
        <dbReference type="Rhea" id="RHEA:41108"/>
    </physiologicalReaction>
</comment>
<protein>
    <recommendedName>
        <fullName evidence="3">Phospholipase B1, membrane-associated</fullName>
    </recommendedName>
    <alternativeName>
        <fullName evidence="16">Lysophospholipase</fullName>
    </alternativeName>
    <alternativeName>
        <fullName evidence="17">Phospholipase A2</fullName>
    </alternativeName>
    <alternativeName>
        <fullName evidence="19">Phospholipase B/lipase</fullName>
    </alternativeName>
    <alternativeName>
        <fullName evidence="18">Triacylglycerol lipase</fullName>
    </alternativeName>
</protein>
<comment type="catalytic activity">
    <reaction evidence="36">
        <text>1-hexadecanoyl-2-(9Z-octadecenoyl)-sn-glycero-3-phosphocholine + H2O = 1-hexadecanoyl-sn-glycero-3-phosphocholine + (9Z)-octadecenoate + H(+)</text>
        <dbReference type="Rhea" id="RHEA:38779"/>
        <dbReference type="ChEBI" id="CHEBI:15377"/>
        <dbReference type="ChEBI" id="CHEBI:15378"/>
        <dbReference type="ChEBI" id="CHEBI:30823"/>
        <dbReference type="ChEBI" id="CHEBI:72998"/>
        <dbReference type="ChEBI" id="CHEBI:73001"/>
    </reaction>
    <physiologicalReaction direction="left-to-right" evidence="36">
        <dbReference type="Rhea" id="RHEA:38780"/>
    </physiologicalReaction>
</comment>
<comment type="catalytic activity">
    <reaction evidence="28">
        <text>1,2-di-(9Z-octadecenoyl)-sn-glycero-3-phosphocholine + H2O = 1-(9Z-octadecenoyl)-sn-glycero-3-phosphocholine + (9Z)-octadecenoate + H(+)</text>
        <dbReference type="Rhea" id="RHEA:40923"/>
        <dbReference type="ChEBI" id="CHEBI:15377"/>
        <dbReference type="ChEBI" id="CHEBI:15378"/>
        <dbReference type="ChEBI" id="CHEBI:28610"/>
        <dbReference type="ChEBI" id="CHEBI:30823"/>
        <dbReference type="ChEBI" id="CHEBI:74669"/>
    </reaction>
    <physiologicalReaction direction="left-to-right" evidence="28">
        <dbReference type="Rhea" id="RHEA:40924"/>
    </physiologicalReaction>
</comment>
<keyword evidence="46" id="KW-1185">Reference proteome</keyword>
<comment type="catalytic activity">
    <reaction evidence="25">
        <text>2,3-di-(9Z)-octadecenoyl-sn-glycerol + H2O = 3-(9Z-octadecenoyl)-sn-glycerol + (9Z)-octadecenoate + H(+)</text>
        <dbReference type="Rhea" id="RHEA:42604"/>
        <dbReference type="ChEBI" id="CHEBI:15377"/>
        <dbReference type="ChEBI" id="CHEBI:15378"/>
        <dbReference type="ChEBI" id="CHEBI:30823"/>
        <dbReference type="ChEBI" id="CHEBI:75824"/>
        <dbReference type="ChEBI" id="CHEBI:75938"/>
    </reaction>
    <physiologicalReaction direction="left-to-right" evidence="25">
        <dbReference type="Rhea" id="RHEA:42605"/>
    </physiologicalReaction>
</comment>
<dbReference type="InterPro" id="IPR035547">
    <property type="entry name" value="Phospholipase_B"/>
</dbReference>
<evidence type="ECO:0000256" key="12">
    <source>
        <dbReference type="ARBA" id="ARBA00023180"/>
    </source>
</evidence>
<evidence type="ECO:0000256" key="10">
    <source>
        <dbReference type="ARBA" id="ARBA00023098"/>
    </source>
</evidence>
<evidence type="ECO:0000256" key="32">
    <source>
        <dbReference type="ARBA" id="ARBA00048386"/>
    </source>
</evidence>
<dbReference type="FunFam" id="3.40.50.1110:FF:000005">
    <property type="entry name" value="Phospholipase B1"/>
    <property type="match status" value="1"/>
</dbReference>
<evidence type="ECO:0000256" key="41">
    <source>
        <dbReference type="ARBA" id="ARBA00049372"/>
    </source>
</evidence>
<evidence type="ECO:0000256" key="40">
    <source>
        <dbReference type="ARBA" id="ARBA00049363"/>
    </source>
</evidence>
<evidence type="ECO:0000256" key="39">
    <source>
        <dbReference type="ARBA" id="ARBA00048939"/>
    </source>
</evidence>
<evidence type="ECO:0000256" key="6">
    <source>
        <dbReference type="ARBA" id="ARBA00022729"/>
    </source>
</evidence>
<evidence type="ECO:0000256" key="27">
    <source>
        <dbReference type="ARBA" id="ARBA00048049"/>
    </source>
</evidence>
<evidence type="ECO:0000256" key="7">
    <source>
        <dbReference type="ARBA" id="ARBA00022737"/>
    </source>
</evidence>
<keyword evidence="7" id="KW-0677">Repeat</keyword>
<dbReference type="AlphaFoldDB" id="A0AAV7JYU9"/>
<comment type="caution">
    <text evidence="45">The sequence shown here is derived from an EMBL/GenBank/DDBJ whole genome shotgun (WGS) entry which is preliminary data.</text>
</comment>
<evidence type="ECO:0000313" key="45">
    <source>
        <dbReference type="EMBL" id="KAI6653171.1"/>
    </source>
</evidence>
<evidence type="ECO:0000256" key="2">
    <source>
        <dbReference type="ARBA" id="ARBA00009979"/>
    </source>
</evidence>
<keyword evidence="12" id="KW-0325">Glycoprotein</keyword>
<comment type="catalytic activity">
    <reaction evidence="40">
        <text>1,2-dihexadecanoyl-sn-glycero-3-phosphocholine + 2 H2O = sn-glycerol 3-phosphocholine + 2 hexadecanoate + 2 H(+)</text>
        <dbReference type="Rhea" id="RHEA:40975"/>
        <dbReference type="ChEBI" id="CHEBI:7896"/>
        <dbReference type="ChEBI" id="CHEBI:15377"/>
        <dbReference type="ChEBI" id="CHEBI:15378"/>
        <dbReference type="ChEBI" id="CHEBI:16870"/>
        <dbReference type="ChEBI" id="CHEBI:72999"/>
    </reaction>
    <physiologicalReaction direction="left-to-right" evidence="40">
        <dbReference type="Rhea" id="RHEA:40976"/>
    </physiologicalReaction>
</comment>
<comment type="catalytic activity">
    <reaction evidence="24">
        <text>1-hexadecanoyl-2-(9Z)-octadecenoyl-3-octadecanoyl-sn-glycerol + H2O = 1-hexadecanoyl-2-(9Z-octadecenoyl)-sn-glycerol + octadecanoate + H(+)</text>
        <dbReference type="Rhea" id="RHEA:41111"/>
        <dbReference type="ChEBI" id="CHEBI:15377"/>
        <dbReference type="ChEBI" id="CHEBI:15378"/>
        <dbReference type="ChEBI" id="CHEBI:25629"/>
        <dbReference type="ChEBI" id="CHEBI:75466"/>
        <dbReference type="ChEBI" id="CHEBI:77623"/>
    </reaction>
    <physiologicalReaction direction="left-to-right" evidence="24">
        <dbReference type="Rhea" id="RHEA:41112"/>
    </physiologicalReaction>
</comment>
<dbReference type="GO" id="GO:0016324">
    <property type="term" value="C:apical plasma membrane"/>
    <property type="evidence" value="ECO:0007669"/>
    <property type="project" value="UniProtKB-SubCell"/>
</dbReference>
<comment type="catalytic activity">
    <reaction evidence="29">
        <text>1,2-dihexadecanoyl-sn-glycero-3-phosphocholine + H2O = 1-hexadecanoyl-sn-glycero-3-phosphocholine + hexadecanoate + H(+)</text>
        <dbReference type="Rhea" id="RHEA:41223"/>
        <dbReference type="ChEBI" id="CHEBI:7896"/>
        <dbReference type="ChEBI" id="CHEBI:15377"/>
        <dbReference type="ChEBI" id="CHEBI:15378"/>
        <dbReference type="ChEBI" id="CHEBI:72998"/>
        <dbReference type="ChEBI" id="CHEBI:72999"/>
    </reaction>
    <physiologicalReaction direction="left-to-right" evidence="29">
        <dbReference type="Rhea" id="RHEA:41224"/>
    </physiologicalReaction>
</comment>
<evidence type="ECO:0000256" key="35">
    <source>
        <dbReference type="ARBA" id="ARBA00048656"/>
    </source>
</evidence>
<comment type="catalytic activity">
    <reaction evidence="42">
        <text>2-(9Z-octadecenoyl)-glycerol + H2O = glycerol + (9Z)-octadecenoate + H(+)</text>
        <dbReference type="Rhea" id="RHEA:38491"/>
        <dbReference type="ChEBI" id="CHEBI:15377"/>
        <dbReference type="ChEBI" id="CHEBI:15378"/>
        <dbReference type="ChEBI" id="CHEBI:17754"/>
        <dbReference type="ChEBI" id="CHEBI:30823"/>
        <dbReference type="ChEBI" id="CHEBI:73990"/>
    </reaction>
    <physiologicalReaction direction="left-to-right" evidence="42">
        <dbReference type="Rhea" id="RHEA:38492"/>
    </physiologicalReaction>
</comment>
<evidence type="ECO:0000256" key="22">
    <source>
        <dbReference type="ARBA" id="ARBA00047363"/>
    </source>
</evidence>
<evidence type="ECO:0000256" key="14">
    <source>
        <dbReference type="ARBA" id="ARBA00023408"/>
    </source>
</evidence>
<comment type="catalytic activity">
    <reaction evidence="13">
        <text>a triacylglycerol + H2O = a diacylglycerol + a fatty acid + H(+)</text>
        <dbReference type="Rhea" id="RHEA:12044"/>
        <dbReference type="ChEBI" id="CHEBI:15377"/>
        <dbReference type="ChEBI" id="CHEBI:15378"/>
        <dbReference type="ChEBI" id="CHEBI:17855"/>
        <dbReference type="ChEBI" id="CHEBI:18035"/>
        <dbReference type="ChEBI" id="CHEBI:28868"/>
        <dbReference type="EC" id="3.1.1.3"/>
    </reaction>
    <physiologicalReaction direction="left-to-right" evidence="13">
        <dbReference type="Rhea" id="RHEA:12045"/>
    </physiologicalReaction>
</comment>